<gene>
    <name evidence="3" type="ORF">THAPSDRAFT_9111</name>
</gene>
<feature type="compositionally biased region" description="Acidic residues" evidence="1">
    <location>
        <begin position="573"/>
        <end position="582"/>
    </location>
</feature>
<reference evidence="3 4" key="1">
    <citation type="journal article" date="2004" name="Science">
        <title>The genome of the diatom Thalassiosira pseudonana: ecology, evolution, and metabolism.</title>
        <authorList>
            <person name="Armbrust E.V."/>
            <person name="Berges J.A."/>
            <person name="Bowler C."/>
            <person name="Green B.R."/>
            <person name="Martinez D."/>
            <person name="Putnam N.H."/>
            <person name="Zhou S."/>
            <person name="Allen A.E."/>
            <person name="Apt K.E."/>
            <person name="Bechner M."/>
            <person name="Brzezinski M.A."/>
            <person name="Chaal B.K."/>
            <person name="Chiovitti A."/>
            <person name="Davis A.K."/>
            <person name="Demarest M.S."/>
            <person name="Detter J.C."/>
            <person name="Glavina T."/>
            <person name="Goodstein D."/>
            <person name="Hadi M.Z."/>
            <person name="Hellsten U."/>
            <person name="Hildebrand M."/>
            <person name="Jenkins B.D."/>
            <person name="Jurka J."/>
            <person name="Kapitonov V.V."/>
            <person name="Kroger N."/>
            <person name="Lau W.W."/>
            <person name="Lane T.W."/>
            <person name="Larimer F.W."/>
            <person name="Lippmeier J.C."/>
            <person name="Lucas S."/>
            <person name="Medina M."/>
            <person name="Montsant A."/>
            <person name="Obornik M."/>
            <person name="Parker M.S."/>
            <person name="Palenik B."/>
            <person name="Pazour G.J."/>
            <person name="Richardson P.M."/>
            <person name="Rynearson T.A."/>
            <person name="Saito M.A."/>
            <person name="Schwartz D.C."/>
            <person name="Thamatrakoln K."/>
            <person name="Valentin K."/>
            <person name="Vardi A."/>
            <person name="Wilkerson F.P."/>
            <person name="Rokhsar D.S."/>
        </authorList>
    </citation>
    <scope>NUCLEOTIDE SEQUENCE [LARGE SCALE GENOMIC DNA]</scope>
    <source>
        <strain evidence="3 4">CCMP1335</strain>
    </source>
</reference>
<dbReference type="GeneID" id="7447557"/>
<dbReference type="AlphaFoldDB" id="B8CAE3"/>
<accession>B8CAE3</accession>
<feature type="compositionally biased region" description="Polar residues" evidence="1">
    <location>
        <begin position="383"/>
        <end position="415"/>
    </location>
</feature>
<evidence type="ECO:0000256" key="1">
    <source>
        <dbReference type="SAM" id="MobiDB-lite"/>
    </source>
</evidence>
<dbReference type="InParanoid" id="B8CAE3"/>
<sequence>MEAMGDFAQPEQLTGVVTPHANDVLSGRGNFVNHHSGNEHFRALVKHHKKAYVACPKAQKAIYSKLIYDEIRDMNPPGRFLKQDPKTKLWSDIGEKKALDKTRQALREGAPELLKELGGDDKEGDEDVGPLLSQRQMHHANPLANSLMGNLSLGSFSLGSVGGNDPSLEQLYASANNHGGGGVPPLPSQIGVANNNNMFGSSGVNANAILAAAAQIQLQQQQINRQEQLNQQMNNNQGLTDAQLQLLMNHSQFASNQANQQDTSSFGQSNGQFGGGNNNYNFGQNVGGKKNTNMNNNGMDNMQHLNNLTALLSNQGSHQNVPTPQFSNSNVNFVSDEVAALLAAVHNSASNFNSGGSDRSRGGGSNGTSFQQPQQLLSQMANMNNGSISNGSHNTNFGNVNQGSNVGNIPQSLPSSHHVGYQEESFNVSVPLKSPQGYNEEEITTSIPLKGEGGSFGINGNPSISNRRGGSGLNSSFTRAQRIGLKNSFTRRPNSHRNLTMDVANSLMSIESLTLDDIETEDANNVAGGHCNSIKKNDSLANMSLSGLSNVFDQSEEAGMKVKRELKKRQHPEEEEEEDETNEPGAKVHGSGPYDMSEVSELGFDCGREGVTEQI</sequence>
<organism evidence="3 4">
    <name type="scientific">Thalassiosira pseudonana</name>
    <name type="common">Marine diatom</name>
    <name type="synonym">Cyclotella nana</name>
    <dbReference type="NCBI Taxonomy" id="35128"/>
    <lineage>
        <taxon>Eukaryota</taxon>
        <taxon>Sar</taxon>
        <taxon>Stramenopiles</taxon>
        <taxon>Ochrophyta</taxon>
        <taxon>Bacillariophyta</taxon>
        <taxon>Coscinodiscophyceae</taxon>
        <taxon>Thalassiosirophycidae</taxon>
        <taxon>Thalassiosirales</taxon>
        <taxon>Thalassiosiraceae</taxon>
        <taxon>Thalassiosira</taxon>
    </lineage>
</organism>
<dbReference type="PaxDb" id="35128-Thaps9111"/>
<feature type="compositionally biased region" description="Low complexity" evidence="1">
    <location>
        <begin position="278"/>
        <end position="292"/>
    </location>
</feature>
<feature type="region of interest" description="Disordered" evidence="1">
    <location>
        <begin position="383"/>
        <end position="417"/>
    </location>
</feature>
<dbReference type="HOGENOM" id="CLU_444490_0_0_1"/>
<evidence type="ECO:0000259" key="2">
    <source>
        <dbReference type="Pfam" id="PF20710"/>
    </source>
</evidence>
<dbReference type="InterPro" id="IPR049227">
    <property type="entry name" value="DUF6824"/>
</dbReference>
<proteinExistence type="predicted"/>
<evidence type="ECO:0000313" key="3">
    <source>
        <dbReference type="EMBL" id="EED89493.1"/>
    </source>
</evidence>
<feature type="region of interest" description="Disordered" evidence="1">
    <location>
        <begin position="350"/>
        <end position="371"/>
    </location>
</feature>
<dbReference type="RefSeq" id="XP_002293032.1">
    <property type="nucleotide sequence ID" value="XM_002292996.1"/>
</dbReference>
<feature type="region of interest" description="Disordered" evidence="1">
    <location>
        <begin position="559"/>
        <end position="615"/>
    </location>
</feature>
<dbReference type="eggNOG" id="ENOG502SQB2">
    <property type="taxonomic scope" value="Eukaryota"/>
</dbReference>
<evidence type="ECO:0000313" key="4">
    <source>
        <dbReference type="Proteomes" id="UP000001449"/>
    </source>
</evidence>
<dbReference type="Proteomes" id="UP000001449">
    <property type="component" value="Chromosome 12"/>
</dbReference>
<feature type="compositionally biased region" description="Basic and acidic residues" evidence="1">
    <location>
        <begin position="606"/>
        <end position="615"/>
    </location>
</feature>
<reference evidence="3 4" key="2">
    <citation type="journal article" date="2008" name="Nature">
        <title>The Phaeodactylum genome reveals the evolutionary history of diatom genomes.</title>
        <authorList>
            <person name="Bowler C."/>
            <person name="Allen A.E."/>
            <person name="Badger J.H."/>
            <person name="Grimwood J."/>
            <person name="Jabbari K."/>
            <person name="Kuo A."/>
            <person name="Maheswari U."/>
            <person name="Martens C."/>
            <person name="Maumus F."/>
            <person name="Otillar R.P."/>
            <person name="Rayko E."/>
            <person name="Salamov A."/>
            <person name="Vandepoele K."/>
            <person name="Beszteri B."/>
            <person name="Gruber A."/>
            <person name="Heijde M."/>
            <person name="Katinka M."/>
            <person name="Mock T."/>
            <person name="Valentin K."/>
            <person name="Verret F."/>
            <person name="Berges J.A."/>
            <person name="Brownlee C."/>
            <person name="Cadoret J.P."/>
            <person name="Chiovitti A."/>
            <person name="Choi C.J."/>
            <person name="Coesel S."/>
            <person name="De Martino A."/>
            <person name="Detter J.C."/>
            <person name="Durkin C."/>
            <person name="Falciatore A."/>
            <person name="Fournet J."/>
            <person name="Haruta M."/>
            <person name="Huysman M.J."/>
            <person name="Jenkins B.D."/>
            <person name="Jiroutova K."/>
            <person name="Jorgensen R.E."/>
            <person name="Joubert Y."/>
            <person name="Kaplan A."/>
            <person name="Kroger N."/>
            <person name="Kroth P.G."/>
            <person name="La Roche J."/>
            <person name="Lindquist E."/>
            <person name="Lommer M."/>
            <person name="Martin-Jezequel V."/>
            <person name="Lopez P.J."/>
            <person name="Lucas S."/>
            <person name="Mangogna M."/>
            <person name="McGinnis K."/>
            <person name="Medlin L.K."/>
            <person name="Montsant A."/>
            <person name="Oudot-Le Secq M.P."/>
            <person name="Napoli C."/>
            <person name="Obornik M."/>
            <person name="Parker M.S."/>
            <person name="Petit J.L."/>
            <person name="Porcel B.M."/>
            <person name="Poulsen N."/>
            <person name="Robison M."/>
            <person name="Rychlewski L."/>
            <person name="Rynearson T.A."/>
            <person name="Schmutz J."/>
            <person name="Shapiro H."/>
            <person name="Siaut M."/>
            <person name="Stanley M."/>
            <person name="Sussman M.R."/>
            <person name="Taylor A.R."/>
            <person name="Vardi A."/>
            <person name="von Dassow P."/>
            <person name="Vyverman W."/>
            <person name="Willis A."/>
            <person name="Wyrwicz L.S."/>
            <person name="Rokhsar D.S."/>
            <person name="Weissenbach J."/>
            <person name="Armbrust E.V."/>
            <person name="Green B.R."/>
            <person name="Van de Peer Y."/>
            <person name="Grigoriev I.V."/>
        </authorList>
    </citation>
    <scope>NUCLEOTIDE SEQUENCE [LARGE SCALE GENOMIC DNA]</scope>
    <source>
        <strain evidence="3 4">CCMP1335</strain>
    </source>
</reference>
<protein>
    <recommendedName>
        <fullName evidence="2">DUF6824 domain-containing protein</fullName>
    </recommendedName>
</protein>
<dbReference type="KEGG" id="tps:THAPSDRAFT_9111"/>
<name>B8CAE3_THAPS</name>
<dbReference type="Pfam" id="PF20710">
    <property type="entry name" value="DUF6824"/>
    <property type="match status" value="1"/>
</dbReference>
<keyword evidence="4" id="KW-1185">Reference proteome</keyword>
<feature type="region of interest" description="Disordered" evidence="1">
    <location>
        <begin position="255"/>
        <end position="292"/>
    </location>
</feature>
<dbReference type="EMBL" id="CM000647">
    <property type="protein sequence ID" value="EED89493.1"/>
    <property type="molecule type" value="Genomic_DNA"/>
</dbReference>
<feature type="domain" description="DUF6824" evidence="2">
    <location>
        <begin position="23"/>
        <end position="108"/>
    </location>
</feature>